<evidence type="ECO:0000256" key="2">
    <source>
        <dbReference type="ARBA" id="ARBA00022729"/>
    </source>
</evidence>
<dbReference type="PANTHER" id="PTHR43248">
    <property type="entry name" value="2-SUCCINYL-6-HYDROXY-2,4-CYCLOHEXADIENE-1-CARBOXYLATE SYNTHASE"/>
    <property type="match status" value="1"/>
</dbReference>
<keyword evidence="8" id="KW-1185">Reference proteome</keyword>
<dbReference type="EMBL" id="WRPP01000007">
    <property type="protein sequence ID" value="MVU81903.1"/>
    <property type="molecule type" value="Genomic_DNA"/>
</dbReference>
<dbReference type="InterPro" id="IPR013595">
    <property type="entry name" value="Pept_S33_TAP-like_C"/>
</dbReference>
<dbReference type="PANTHER" id="PTHR43248:SF29">
    <property type="entry name" value="TRIPEPTIDYL AMINOPEPTIDASE"/>
    <property type="match status" value="1"/>
</dbReference>
<keyword evidence="3 7" id="KW-0378">Hydrolase</keyword>
<dbReference type="Pfam" id="PF08386">
    <property type="entry name" value="Abhydrolase_4"/>
    <property type="match status" value="1"/>
</dbReference>
<organism evidence="7 8">
    <name type="scientific">Nocardia terrae</name>
    <dbReference type="NCBI Taxonomy" id="2675851"/>
    <lineage>
        <taxon>Bacteria</taxon>
        <taxon>Bacillati</taxon>
        <taxon>Actinomycetota</taxon>
        <taxon>Actinomycetes</taxon>
        <taxon>Mycobacteriales</taxon>
        <taxon>Nocardiaceae</taxon>
        <taxon>Nocardia</taxon>
    </lineage>
</organism>
<dbReference type="InterPro" id="IPR000073">
    <property type="entry name" value="AB_hydrolase_1"/>
</dbReference>
<name>A0A7K1V5H5_9NOCA</name>
<proteinExistence type="inferred from homology"/>
<dbReference type="GO" id="GO:0016787">
    <property type="term" value="F:hydrolase activity"/>
    <property type="evidence" value="ECO:0007669"/>
    <property type="project" value="UniProtKB-KW"/>
</dbReference>
<evidence type="ECO:0000256" key="1">
    <source>
        <dbReference type="ARBA" id="ARBA00010088"/>
    </source>
</evidence>
<dbReference type="Proteomes" id="UP000466794">
    <property type="component" value="Unassembled WGS sequence"/>
</dbReference>
<keyword evidence="2 4" id="KW-0732">Signal</keyword>
<feature type="chain" id="PRO_5029784029" evidence="4">
    <location>
        <begin position="21"/>
        <end position="530"/>
    </location>
</feature>
<feature type="domain" description="Peptidase S33 tripeptidyl aminopeptidase-like C-terminal" evidence="6">
    <location>
        <begin position="421"/>
        <end position="522"/>
    </location>
</feature>
<dbReference type="Gene3D" id="3.40.50.1820">
    <property type="entry name" value="alpha/beta hydrolase"/>
    <property type="match status" value="1"/>
</dbReference>
<evidence type="ECO:0000313" key="7">
    <source>
        <dbReference type="EMBL" id="MVU81903.1"/>
    </source>
</evidence>
<accession>A0A7K1V5H5</accession>
<evidence type="ECO:0000259" key="5">
    <source>
        <dbReference type="Pfam" id="PF00561"/>
    </source>
</evidence>
<reference evidence="7 8" key="1">
    <citation type="submission" date="2019-12" db="EMBL/GenBank/DDBJ databases">
        <title>Nocardia sp. nov. ET3-3 isolated from soil.</title>
        <authorList>
            <person name="Kanchanasin P."/>
            <person name="Tanasupawat S."/>
            <person name="Yuki M."/>
            <person name="Kudo T."/>
        </authorList>
    </citation>
    <scope>NUCLEOTIDE SEQUENCE [LARGE SCALE GENOMIC DNA]</scope>
    <source>
        <strain evidence="7 8">ET3-3</strain>
    </source>
</reference>
<evidence type="ECO:0000256" key="4">
    <source>
        <dbReference type="SAM" id="SignalP"/>
    </source>
</evidence>
<protein>
    <submittedName>
        <fullName evidence="7">Alpha/beta fold hydrolase</fullName>
    </submittedName>
</protein>
<evidence type="ECO:0000313" key="8">
    <source>
        <dbReference type="Proteomes" id="UP000466794"/>
    </source>
</evidence>
<feature type="signal peptide" evidence="4">
    <location>
        <begin position="1"/>
        <end position="20"/>
    </location>
</feature>
<evidence type="ECO:0000259" key="6">
    <source>
        <dbReference type="Pfam" id="PF08386"/>
    </source>
</evidence>
<comment type="similarity">
    <text evidence="1">Belongs to the peptidase S33 family.</text>
</comment>
<dbReference type="InterPro" id="IPR029058">
    <property type="entry name" value="AB_hydrolase_fold"/>
</dbReference>
<sequence length="530" mass="56338">MGWWTAIFGLLLAVPVPASADPIDSYADALADAAPAPALQWSDCDSGFSCATARVPLDYTHPEARSIDLAVIKLPAADPARKIGTLFVNFGGPGRSGVQRLRQRAQWPWLFSDALRERFDLVSWDGRGVANSAPVHCFPDATGQQQFFATYPAMPGTPGTEPPFFAAAKTLADGCAQRAADLLPYLSTENSARDLDLLRRAVGDDKLTYHGISYGTYLGALYANMFPGRVRAIALDGSMDFRGNASGPDGTDQPLDTRQDVATGIAGTFDAMLDACVAAGPECAFSEGDPREKWRLILERVRREPISWDGKRYDYGTVVAAAGELADPTGWSYVAATLQHLYELRDTPYLPTDALAEAAALVRQVGEIGTGSAAGLGGTGANTYDDNYTEAFYGVQCADSRVPREPARYSALAASEDQRVPVFGRLGVFDTLACAYWPSAAVRPYTGPLNRKTAPILIINSRNDPATPLAGAVAGAAELADAHLLVVEGAGHSSMYVHSTCAEAAKREYLTEGTLPAANATCPIDGNPFG</sequence>
<gene>
    <name evidence="7" type="ORF">GPX89_32280</name>
</gene>
<dbReference type="SUPFAM" id="SSF53474">
    <property type="entry name" value="alpha/beta-Hydrolases"/>
    <property type="match status" value="1"/>
</dbReference>
<evidence type="ECO:0000256" key="3">
    <source>
        <dbReference type="ARBA" id="ARBA00022801"/>
    </source>
</evidence>
<dbReference type="AlphaFoldDB" id="A0A7K1V5H5"/>
<feature type="domain" description="AB hydrolase-1" evidence="5">
    <location>
        <begin position="107"/>
        <end position="244"/>
    </location>
</feature>
<dbReference type="Pfam" id="PF00561">
    <property type="entry name" value="Abhydrolase_1"/>
    <property type="match status" value="1"/>
</dbReference>
<dbReference type="InterPro" id="IPR051601">
    <property type="entry name" value="Serine_prot/Carboxylest_S33"/>
</dbReference>
<comment type="caution">
    <text evidence="7">The sequence shown here is derived from an EMBL/GenBank/DDBJ whole genome shotgun (WGS) entry which is preliminary data.</text>
</comment>